<dbReference type="InterPro" id="IPR038732">
    <property type="entry name" value="HpyO/CreE_NAD-binding"/>
</dbReference>
<comment type="caution">
    <text evidence="2">The sequence shown here is derived from an EMBL/GenBank/DDBJ whole genome shotgun (WGS) entry which is preliminary data.</text>
</comment>
<accession>A0ABU8DFV0</accession>
<keyword evidence="3" id="KW-1185">Reference proteome</keyword>
<dbReference type="Pfam" id="PF13454">
    <property type="entry name" value="NAD_binding_9"/>
    <property type="match status" value="1"/>
</dbReference>
<dbReference type="PANTHER" id="PTHR40254:SF1">
    <property type="entry name" value="BLR0577 PROTEIN"/>
    <property type="match status" value="1"/>
</dbReference>
<gene>
    <name evidence="2" type="ORF">V8N49_12105</name>
</gene>
<reference evidence="2 3" key="1">
    <citation type="submission" date="2024-02" db="EMBL/GenBank/DDBJ databases">
        <title>First report Erwinia aphidicola in onion in Chile.</title>
        <authorList>
            <person name="Valenzuela M."/>
            <person name="Pena M."/>
            <person name="Dutta B."/>
        </authorList>
    </citation>
    <scope>NUCLEOTIDE SEQUENCE [LARGE SCALE GENOMIC DNA]</scope>
    <source>
        <strain evidence="2 3">QCJ3A</strain>
    </source>
</reference>
<dbReference type="SUPFAM" id="SSF51905">
    <property type="entry name" value="FAD/NAD(P)-binding domain"/>
    <property type="match status" value="1"/>
</dbReference>
<dbReference type="InterPro" id="IPR052189">
    <property type="entry name" value="L-asp_N-monooxygenase_NS-form"/>
</dbReference>
<sequence length="608" mass="67858">MSKISIAIIGAGSRGLSLLERIVTLYPEYSPNQKMEIWLIDKNEAGFGVHLPNQPDYFLTNTVACQITLFGDDSVTAPGSIREGPNLYQWARDQGYKKSGQLYSRRPQGEEISPDDYLPRALLGEYLHSVYLRILHNLPPGITVNVIRGFAVQVSSFSNHTIKIKLDNDFKIKANYLFLATGHGENRSTEDDLSIQRFVSGNLHKNKLLRYIRRPYELRKYSHIAGGSNVMIGGMGLTTYDIIARLTVGCGGRFCDAGHRLIYHPSGDEPQIYIYSRQSLPAGSRGVNQKGVSGRYLAHFFTLDAIDRLRQRTAQGKIDFVADLLPLLIKEMCYVYSCVERGEWTQARDYQAGAAEREAINQLFYPHQGLTFSTLEEWRAWFKELLIKDIADAEKGNVDGALKAAADVIRDTRDILRYAINHGGLTPQSHRQFLSEFCPIFNRIAVGPPLRRNQELLALIESGVVALAGGPAARLVCRSESGHFALHTSFVQEESVTLADILIKARIATFSPASDSSRLYHNLLAEGVIRPYDNDGFPAGGIDIDRQHHVISRKKISQKNIYALGTPVEGPNYFTYVLPRPAVNSTALQEAALCVVDMYQNIRKHAGS</sequence>
<organism evidence="2 3">
    <name type="scientific">Erwinia aphidicola</name>
    <dbReference type="NCBI Taxonomy" id="68334"/>
    <lineage>
        <taxon>Bacteria</taxon>
        <taxon>Pseudomonadati</taxon>
        <taxon>Pseudomonadota</taxon>
        <taxon>Gammaproteobacteria</taxon>
        <taxon>Enterobacterales</taxon>
        <taxon>Erwiniaceae</taxon>
        <taxon>Erwinia</taxon>
    </lineage>
</organism>
<dbReference type="RefSeq" id="WP_191149816.1">
    <property type="nucleotide sequence ID" value="NZ_CAKKMT010000005.1"/>
</dbReference>
<dbReference type="EMBL" id="JBANEI010000007">
    <property type="protein sequence ID" value="MEI2682398.1"/>
    <property type="molecule type" value="Genomic_DNA"/>
</dbReference>
<dbReference type="InterPro" id="IPR036188">
    <property type="entry name" value="FAD/NAD-bd_sf"/>
</dbReference>
<proteinExistence type="predicted"/>
<evidence type="ECO:0000259" key="1">
    <source>
        <dbReference type="Pfam" id="PF13454"/>
    </source>
</evidence>
<feature type="domain" description="FAD-dependent urate hydroxylase HpyO/Asp monooxygenase CreE-like FAD/NAD(P)-binding" evidence="1">
    <location>
        <begin position="7"/>
        <end position="183"/>
    </location>
</feature>
<evidence type="ECO:0000313" key="3">
    <source>
        <dbReference type="Proteomes" id="UP001306592"/>
    </source>
</evidence>
<name>A0ABU8DFV0_ERWAP</name>
<protein>
    <submittedName>
        <fullName evidence="2">FAD/NAD(P)-binding protein</fullName>
    </submittedName>
</protein>
<evidence type="ECO:0000313" key="2">
    <source>
        <dbReference type="EMBL" id="MEI2682398.1"/>
    </source>
</evidence>
<dbReference type="PANTHER" id="PTHR40254">
    <property type="entry name" value="BLR0577 PROTEIN"/>
    <property type="match status" value="1"/>
</dbReference>
<dbReference type="Proteomes" id="UP001306592">
    <property type="component" value="Unassembled WGS sequence"/>
</dbReference>